<comment type="caution">
    <text evidence="2">The sequence shown here is derived from an EMBL/GenBank/DDBJ whole genome shotgun (WGS) entry which is preliminary data.</text>
</comment>
<dbReference type="FunFam" id="1.10.340.70:FF:000001">
    <property type="entry name" value="Retrovirus-related Pol polyprotein from transposon gypsy-like Protein"/>
    <property type="match status" value="1"/>
</dbReference>
<dbReference type="Proteomes" id="UP000325315">
    <property type="component" value="Unassembled WGS sequence"/>
</dbReference>
<protein>
    <submittedName>
        <fullName evidence="2">Transposon Ty3-I Gag-Pol polyprotein</fullName>
    </submittedName>
</protein>
<dbReference type="PANTHER" id="PTHR35046">
    <property type="entry name" value="ZINC KNUCKLE (CCHC-TYPE) FAMILY PROTEIN"/>
    <property type="match status" value="1"/>
</dbReference>
<dbReference type="Gene3D" id="1.10.340.70">
    <property type="match status" value="1"/>
</dbReference>
<accession>A0A5B6WVN4</accession>
<name>A0A5B6WVN4_9ROSI</name>
<gene>
    <name evidence="2" type="ORF">EPI10_007013</name>
</gene>
<dbReference type="InterPro" id="IPR041588">
    <property type="entry name" value="Integrase_H2C2"/>
</dbReference>
<feature type="domain" description="Integrase zinc-binding" evidence="1">
    <location>
        <begin position="49"/>
        <end position="103"/>
    </location>
</feature>
<proteinExistence type="predicted"/>
<evidence type="ECO:0000313" key="2">
    <source>
        <dbReference type="EMBL" id="KAA3484962.1"/>
    </source>
</evidence>
<sequence>MYALIRALETWSTTCGPKTPQGPKQIKQTKCQHDGFLFREGKLWIPHGSVRDLLVIEVHSGGLMGHFGVAKTLAMLQEQFFWPRMKRDVERVYDRCMACKKAKLRIKPHRLYTPLPIPDEPWVDNSMDFVLSLPRTKIEKNSIFVVFDRLSKM</sequence>
<keyword evidence="3" id="KW-1185">Reference proteome</keyword>
<dbReference type="Pfam" id="PF17921">
    <property type="entry name" value="Integrase_H2C2"/>
    <property type="match status" value="1"/>
</dbReference>
<dbReference type="EMBL" id="SMMG02000002">
    <property type="protein sequence ID" value="KAA3484962.1"/>
    <property type="molecule type" value="Genomic_DNA"/>
</dbReference>
<evidence type="ECO:0000259" key="1">
    <source>
        <dbReference type="Pfam" id="PF17921"/>
    </source>
</evidence>
<dbReference type="PANTHER" id="PTHR35046:SF9">
    <property type="entry name" value="RNA-DIRECTED DNA POLYMERASE"/>
    <property type="match status" value="1"/>
</dbReference>
<organism evidence="2 3">
    <name type="scientific">Gossypium australe</name>
    <dbReference type="NCBI Taxonomy" id="47621"/>
    <lineage>
        <taxon>Eukaryota</taxon>
        <taxon>Viridiplantae</taxon>
        <taxon>Streptophyta</taxon>
        <taxon>Embryophyta</taxon>
        <taxon>Tracheophyta</taxon>
        <taxon>Spermatophyta</taxon>
        <taxon>Magnoliopsida</taxon>
        <taxon>eudicotyledons</taxon>
        <taxon>Gunneridae</taxon>
        <taxon>Pentapetalae</taxon>
        <taxon>rosids</taxon>
        <taxon>malvids</taxon>
        <taxon>Malvales</taxon>
        <taxon>Malvaceae</taxon>
        <taxon>Malvoideae</taxon>
        <taxon>Gossypium</taxon>
    </lineage>
</organism>
<evidence type="ECO:0000313" key="3">
    <source>
        <dbReference type="Proteomes" id="UP000325315"/>
    </source>
</evidence>
<dbReference type="AlphaFoldDB" id="A0A5B6WVN4"/>
<dbReference type="OrthoDB" id="997232at2759"/>
<reference evidence="3" key="1">
    <citation type="journal article" date="2019" name="Plant Biotechnol. J.">
        <title>Genome sequencing of the Australian wild diploid species Gossypium australe highlights disease resistance and delayed gland morphogenesis.</title>
        <authorList>
            <person name="Cai Y."/>
            <person name="Cai X."/>
            <person name="Wang Q."/>
            <person name="Wang P."/>
            <person name="Zhang Y."/>
            <person name="Cai C."/>
            <person name="Xu Y."/>
            <person name="Wang K."/>
            <person name="Zhou Z."/>
            <person name="Wang C."/>
            <person name="Geng S."/>
            <person name="Li B."/>
            <person name="Dong Q."/>
            <person name="Hou Y."/>
            <person name="Wang H."/>
            <person name="Ai P."/>
            <person name="Liu Z."/>
            <person name="Yi F."/>
            <person name="Sun M."/>
            <person name="An G."/>
            <person name="Cheng J."/>
            <person name="Zhang Y."/>
            <person name="Shi Q."/>
            <person name="Xie Y."/>
            <person name="Shi X."/>
            <person name="Chang Y."/>
            <person name="Huang F."/>
            <person name="Chen Y."/>
            <person name="Hong S."/>
            <person name="Mi L."/>
            <person name="Sun Q."/>
            <person name="Zhang L."/>
            <person name="Zhou B."/>
            <person name="Peng R."/>
            <person name="Zhang X."/>
            <person name="Liu F."/>
        </authorList>
    </citation>
    <scope>NUCLEOTIDE SEQUENCE [LARGE SCALE GENOMIC DNA]</scope>
    <source>
        <strain evidence="3">cv. PA1801</strain>
    </source>
</reference>